<accession>A0AAV3XKA0</accession>
<dbReference type="Pfam" id="PF05193">
    <property type="entry name" value="Peptidase_M16_C"/>
    <property type="match status" value="1"/>
</dbReference>
<dbReference type="Gene3D" id="3.30.830.10">
    <property type="entry name" value="Metalloenzyme, LuxS/M16 peptidase-like"/>
    <property type="match status" value="2"/>
</dbReference>
<evidence type="ECO:0000313" key="4">
    <source>
        <dbReference type="Proteomes" id="UP001050975"/>
    </source>
</evidence>
<dbReference type="EMBL" id="BLAY01000144">
    <property type="protein sequence ID" value="GET42013.1"/>
    <property type="molecule type" value="Genomic_DNA"/>
</dbReference>
<feature type="domain" description="Peptidase M16 C-terminal" evidence="2">
    <location>
        <begin position="182"/>
        <end position="358"/>
    </location>
</feature>
<keyword evidence="3" id="KW-0645">Protease</keyword>
<name>A0AAV3XKA0_9CYAN</name>
<organism evidence="3 4">
    <name type="scientific">Microseira wollei NIES-4236</name>
    <dbReference type="NCBI Taxonomy" id="2530354"/>
    <lineage>
        <taxon>Bacteria</taxon>
        <taxon>Bacillati</taxon>
        <taxon>Cyanobacteriota</taxon>
        <taxon>Cyanophyceae</taxon>
        <taxon>Oscillatoriophycideae</taxon>
        <taxon>Aerosakkonematales</taxon>
        <taxon>Aerosakkonemataceae</taxon>
        <taxon>Microseira</taxon>
    </lineage>
</organism>
<evidence type="ECO:0000313" key="3">
    <source>
        <dbReference type="EMBL" id="GET42013.1"/>
    </source>
</evidence>
<dbReference type="AlphaFoldDB" id="A0AAV3XKA0"/>
<dbReference type="PANTHER" id="PTHR11851:SF224">
    <property type="entry name" value="PROCESSING PROTEASE"/>
    <property type="match status" value="1"/>
</dbReference>
<keyword evidence="3" id="KW-0378">Hydrolase</keyword>
<reference evidence="3" key="1">
    <citation type="submission" date="2019-10" db="EMBL/GenBank/DDBJ databases">
        <title>Draft genome sequece of Microseira wollei NIES-4236.</title>
        <authorList>
            <person name="Yamaguchi H."/>
            <person name="Suzuki S."/>
            <person name="Kawachi M."/>
        </authorList>
    </citation>
    <scope>NUCLEOTIDE SEQUENCE</scope>
    <source>
        <strain evidence="3">NIES-4236</strain>
    </source>
</reference>
<evidence type="ECO:0000259" key="2">
    <source>
        <dbReference type="Pfam" id="PF05193"/>
    </source>
</evidence>
<keyword evidence="4" id="KW-1185">Reference proteome</keyword>
<dbReference type="PANTHER" id="PTHR11851">
    <property type="entry name" value="METALLOPROTEASE"/>
    <property type="match status" value="1"/>
</dbReference>
<comment type="caution">
    <text evidence="3">The sequence shown here is derived from an EMBL/GenBank/DDBJ whole genome shotgun (WGS) entry which is preliminary data.</text>
</comment>
<evidence type="ECO:0000259" key="1">
    <source>
        <dbReference type="Pfam" id="PF00675"/>
    </source>
</evidence>
<gene>
    <name evidence="3" type="ORF">MiSe_68270</name>
</gene>
<protein>
    <submittedName>
        <fullName evidence="3">Processing protease</fullName>
    </submittedName>
</protein>
<dbReference type="InterPro" id="IPR007863">
    <property type="entry name" value="Peptidase_M16_C"/>
</dbReference>
<feature type="domain" description="Peptidase M16 N-terminal" evidence="1">
    <location>
        <begin position="29"/>
        <end position="174"/>
    </location>
</feature>
<dbReference type="GO" id="GO:0008233">
    <property type="term" value="F:peptidase activity"/>
    <property type="evidence" value="ECO:0007669"/>
    <property type="project" value="UniProtKB-KW"/>
</dbReference>
<dbReference type="GO" id="GO:0006508">
    <property type="term" value="P:proteolysis"/>
    <property type="evidence" value="ECO:0007669"/>
    <property type="project" value="UniProtKB-KW"/>
</dbReference>
<dbReference type="InterPro" id="IPR011765">
    <property type="entry name" value="Pept_M16_N"/>
</dbReference>
<dbReference type="SUPFAM" id="SSF63411">
    <property type="entry name" value="LuxS/MPP-like metallohydrolase"/>
    <property type="match status" value="2"/>
</dbReference>
<dbReference type="InterPro" id="IPR011249">
    <property type="entry name" value="Metalloenz_LuxS/M16"/>
</dbReference>
<dbReference type="Pfam" id="PF00675">
    <property type="entry name" value="Peptidase_M16"/>
    <property type="match status" value="1"/>
</dbReference>
<dbReference type="Proteomes" id="UP001050975">
    <property type="component" value="Unassembled WGS sequence"/>
</dbReference>
<dbReference type="InterPro" id="IPR050361">
    <property type="entry name" value="MPP/UQCRC_Complex"/>
</dbReference>
<dbReference type="RefSeq" id="WP_226588878.1">
    <property type="nucleotide sequence ID" value="NZ_BLAY01000144.1"/>
</dbReference>
<sequence length="433" mass="47445">MENYVNQQERKSLLNRTLQRTVLKNGITVIAVENPAADIIAARIFVGAGSRCESREKAGLSHLLASVLTKGTPGLDAAEIAEKVESLGASLGADTTADYFLMSVKTVSADFPEMLELAAELLRNPTFPASEVELERRLTIQAIRSQQEQPFTVAFEQLRHAIYQDHPYALSSLGDETTVSQLSREDLRRYHGTYFRPDNLVITIVGRIVPERAIALVEKVLGDWEPPSTSLPVLSLPAIAPAPRNSFVKQQTQQSIVMLGYLAASVKSPDYAALKLLNTYLGNGLSSRLFVELREKRGLAYEVSAFYPTRLDESHFVVYMGTAPENTAIAIVSLRAEVDRLCQTILSAQELQAAKNKLLGQYALGKQTNAQIAQVLGWYEIIGLGIEFDDKFTHTVAAVTLEEAQAVACRYFIEPYLSVVGPAEQGSTGVSPV</sequence>
<proteinExistence type="predicted"/>
<dbReference type="GO" id="GO:0046872">
    <property type="term" value="F:metal ion binding"/>
    <property type="evidence" value="ECO:0007669"/>
    <property type="project" value="InterPro"/>
</dbReference>